<keyword evidence="10" id="KW-0133">Cell shape</keyword>
<keyword evidence="13" id="KW-0511">Multifunctional enzyme</keyword>
<evidence type="ECO:0000313" key="19">
    <source>
        <dbReference type="EMBL" id="OXS77623.1"/>
    </source>
</evidence>
<feature type="domain" description="Penicillin-binding protein transpeptidase" evidence="17">
    <location>
        <begin position="345"/>
        <end position="594"/>
    </location>
</feature>
<dbReference type="Proteomes" id="UP000215545">
    <property type="component" value="Unassembled WGS sequence"/>
</dbReference>
<dbReference type="GO" id="GO:0006508">
    <property type="term" value="P:proteolysis"/>
    <property type="evidence" value="ECO:0007669"/>
    <property type="project" value="UniProtKB-KW"/>
</dbReference>
<dbReference type="GO" id="GO:0005886">
    <property type="term" value="C:plasma membrane"/>
    <property type="evidence" value="ECO:0007669"/>
    <property type="project" value="UniProtKB-SubCell"/>
</dbReference>
<dbReference type="GO" id="GO:0009252">
    <property type="term" value="P:peptidoglycan biosynthetic process"/>
    <property type="evidence" value="ECO:0007669"/>
    <property type="project" value="UniProtKB-KW"/>
</dbReference>
<dbReference type="STRING" id="1017273.SAMN05443094_105270"/>
<protein>
    <submittedName>
        <fullName evidence="19 20">Penicillin-binding protein</fullName>
    </submittedName>
</protein>
<evidence type="ECO:0000256" key="11">
    <source>
        <dbReference type="ARBA" id="ARBA00022984"/>
    </source>
</evidence>
<evidence type="ECO:0000256" key="9">
    <source>
        <dbReference type="ARBA" id="ARBA00022801"/>
    </source>
</evidence>
<gene>
    <name evidence="19" type="ORF">B1B05_12390</name>
    <name evidence="20" type="ORF">SAMN05443094_105270</name>
</gene>
<reference evidence="20 21" key="1">
    <citation type="submission" date="2017-01" db="EMBL/GenBank/DDBJ databases">
        <authorList>
            <person name="Mah S.A."/>
            <person name="Swanson W.J."/>
            <person name="Moy G.W."/>
            <person name="Vacquier V.D."/>
        </authorList>
    </citation>
    <scope>NUCLEOTIDE SEQUENCE [LARGE SCALE GENOMIC DNA]</scope>
    <source>
        <strain evidence="20 21">NIO-1016</strain>
    </source>
</reference>
<evidence type="ECO:0000256" key="1">
    <source>
        <dbReference type="ARBA" id="ARBA00004236"/>
    </source>
</evidence>
<evidence type="ECO:0000256" key="5">
    <source>
        <dbReference type="ARBA" id="ARBA00022645"/>
    </source>
</evidence>
<dbReference type="GO" id="GO:0030288">
    <property type="term" value="C:outer membrane-bounded periplasmic space"/>
    <property type="evidence" value="ECO:0007669"/>
    <property type="project" value="TreeGrafter"/>
</dbReference>
<dbReference type="EMBL" id="FTLX01000005">
    <property type="protein sequence ID" value="SIR13773.1"/>
    <property type="molecule type" value="Genomic_DNA"/>
</dbReference>
<keyword evidence="6" id="KW-0645">Protease</keyword>
<evidence type="ECO:0000256" key="12">
    <source>
        <dbReference type="ARBA" id="ARBA00023136"/>
    </source>
</evidence>
<dbReference type="InterPro" id="IPR012338">
    <property type="entry name" value="Beta-lactam/transpept-like"/>
</dbReference>
<keyword evidence="14" id="KW-0961">Cell wall biogenesis/degradation</keyword>
<evidence type="ECO:0000256" key="10">
    <source>
        <dbReference type="ARBA" id="ARBA00022960"/>
    </source>
</evidence>
<evidence type="ECO:0000313" key="22">
    <source>
        <dbReference type="Proteomes" id="UP000215545"/>
    </source>
</evidence>
<accession>A0A1N6YGT2</accession>
<dbReference type="GO" id="GO:0008955">
    <property type="term" value="F:peptidoglycan glycosyltransferase activity"/>
    <property type="evidence" value="ECO:0007669"/>
    <property type="project" value="UniProtKB-EC"/>
</dbReference>
<evidence type="ECO:0000256" key="8">
    <source>
        <dbReference type="ARBA" id="ARBA00022679"/>
    </source>
</evidence>
<dbReference type="PANTHER" id="PTHR32282">
    <property type="entry name" value="BINDING PROTEIN TRANSPEPTIDASE, PUTATIVE-RELATED"/>
    <property type="match status" value="1"/>
</dbReference>
<dbReference type="AlphaFoldDB" id="A0A1N6YGT2"/>
<evidence type="ECO:0000256" key="3">
    <source>
        <dbReference type="ARBA" id="ARBA00007739"/>
    </source>
</evidence>
<dbReference type="GO" id="GO:0009002">
    <property type="term" value="F:serine-type D-Ala-D-Ala carboxypeptidase activity"/>
    <property type="evidence" value="ECO:0007669"/>
    <property type="project" value="UniProtKB-EC"/>
</dbReference>
<evidence type="ECO:0000256" key="15">
    <source>
        <dbReference type="ARBA" id="ARBA00034000"/>
    </source>
</evidence>
<comment type="subcellular location">
    <subcellularLocation>
        <location evidence="1">Cell membrane</location>
    </subcellularLocation>
</comment>
<dbReference type="RefSeq" id="WP_045850361.1">
    <property type="nucleotide sequence ID" value="NZ_FTLX01000005.1"/>
</dbReference>
<dbReference type="SUPFAM" id="SSF53955">
    <property type="entry name" value="Lysozyme-like"/>
    <property type="match status" value="1"/>
</dbReference>
<dbReference type="InterPro" id="IPR001460">
    <property type="entry name" value="PCN-bd_Tpept"/>
</dbReference>
<evidence type="ECO:0000256" key="7">
    <source>
        <dbReference type="ARBA" id="ARBA00022676"/>
    </source>
</evidence>
<evidence type="ECO:0000313" key="20">
    <source>
        <dbReference type="EMBL" id="SIR13773.1"/>
    </source>
</evidence>
<keyword evidence="4" id="KW-1003">Cell membrane</keyword>
<comment type="catalytic activity">
    <reaction evidence="15">
        <text>Preferential cleavage: (Ac)2-L-Lys-D-Ala-|-D-Ala. Also transpeptidation of peptidyl-alanyl moieties that are N-acyl substituents of D-alanine.</text>
        <dbReference type="EC" id="3.4.16.4"/>
    </reaction>
</comment>
<dbReference type="InterPro" id="IPR036950">
    <property type="entry name" value="PBP_transglycosylase"/>
</dbReference>
<dbReference type="GO" id="GO:0071555">
    <property type="term" value="P:cell wall organization"/>
    <property type="evidence" value="ECO:0007669"/>
    <property type="project" value="UniProtKB-KW"/>
</dbReference>
<evidence type="ECO:0000256" key="6">
    <source>
        <dbReference type="ARBA" id="ARBA00022670"/>
    </source>
</evidence>
<reference evidence="22" key="2">
    <citation type="submission" date="2017-03" db="EMBL/GenBank/DDBJ databases">
        <title>Bacillus sp. V-88(T) DSM27956, whole genome shotgun sequencing project.</title>
        <authorList>
            <person name="Dastager S.G."/>
            <person name="Neurgaonkar P.S."/>
            <person name="Dharne M.S."/>
        </authorList>
    </citation>
    <scope>NUCLEOTIDE SEQUENCE [LARGE SCALE GENOMIC DNA]</scope>
    <source>
        <strain evidence="22">DSM 25145</strain>
    </source>
</reference>
<dbReference type="FunFam" id="1.10.3810.10:FF:000001">
    <property type="entry name" value="Penicillin-binding protein 1A"/>
    <property type="match status" value="1"/>
</dbReference>
<dbReference type="InterPro" id="IPR023346">
    <property type="entry name" value="Lysozyme-like_dom_sf"/>
</dbReference>
<dbReference type="PANTHER" id="PTHR32282:SF11">
    <property type="entry name" value="PENICILLIN-BINDING PROTEIN 1B"/>
    <property type="match status" value="1"/>
</dbReference>
<dbReference type="InterPro" id="IPR001264">
    <property type="entry name" value="Glyco_trans_51"/>
</dbReference>
<evidence type="ECO:0000259" key="18">
    <source>
        <dbReference type="Pfam" id="PF00912"/>
    </source>
</evidence>
<keyword evidence="8" id="KW-0808">Transferase</keyword>
<keyword evidence="9" id="KW-0378">Hydrolase</keyword>
<evidence type="ECO:0000256" key="2">
    <source>
        <dbReference type="ARBA" id="ARBA00007090"/>
    </source>
</evidence>
<proteinExistence type="inferred from homology"/>
<dbReference type="Proteomes" id="UP000186385">
    <property type="component" value="Unassembled WGS sequence"/>
</dbReference>
<evidence type="ECO:0000256" key="14">
    <source>
        <dbReference type="ARBA" id="ARBA00023316"/>
    </source>
</evidence>
<comment type="catalytic activity">
    <reaction evidence="16">
        <text>[GlcNAc-(1-&gt;4)-Mur2Ac(oyl-L-Ala-gamma-D-Glu-L-Lys-D-Ala-D-Ala)](n)-di-trans,octa-cis-undecaprenyl diphosphate + beta-D-GlcNAc-(1-&gt;4)-Mur2Ac(oyl-L-Ala-gamma-D-Glu-L-Lys-D-Ala-D-Ala)-di-trans,octa-cis-undecaprenyl diphosphate = [GlcNAc-(1-&gt;4)-Mur2Ac(oyl-L-Ala-gamma-D-Glu-L-Lys-D-Ala-D-Ala)](n+1)-di-trans,octa-cis-undecaprenyl diphosphate + di-trans,octa-cis-undecaprenyl diphosphate + H(+)</text>
        <dbReference type="Rhea" id="RHEA:23708"/>
        <dbReference type="Rhea" id="RHEA-COMP:9602"/>
        <dbReference type="Rhea" id="RHEA-COMP:9603"/>
        <dbReference type="ChEBI" id="CHEBI:15378"/>
        <dbReference type="ChEBI" id="CHEBI:58405"/>
        <dbReference type="ChEBI" id="CHEBI:60033"/>
        <dbReference type="ChEBI" id="CHEBI:78435"/>
        <dbReference type="EC" id="2.4.99.28"/>
    </reaction>
</comment>
<feature type="domain" description="Glycosyl transferase family 51" evidence="18">
    <location>
        <begin position="65"/>
        <end position="234"/>
    </location>
</feature>
<evidence type="ECO:0000256" key="13">
    <source>
        <dbReference type="ARBA" id="ARBA00023268"/>
    </source>
</evidence>
<dbReference type="Gene3D" id="1.10.3810.10">
    <property type="entry name" value="Biosynthetic peptidoglycan transglycosylase-like"/>
    <property type="match status" value="1"/>
</dbReference>
<evidence type="ECO:0000256" key="4">
    <source>
        <dbReference type="ARBA" id="ARBA00022475"/>
    </source>
</evidence>
<keyword evidence="5" id="KW-0121">Carboxypeptidase</keyword>
<dbReference type="Pfam" id="PF00905">
    <property type="entry name" value="Transpeptidase"/>
    <property type="match status" value="1"/>
</dbReference>
<keyword evidence="7" id="KW-0328">Glycosyltransferase</keyword>
<reference evidence="19" key="3">
    <citation type="submission" date="2017-03" db="EMBL/GenBank/DDBJ databases">
        <authorList>
            <person name="Dastager S.G."/>
            <person name="Neurgaonkar P.S."/>
            <person name="Dharne M.S."/>
        </authorList>
    </citation>
    <scope>NUCLEOTIDE SEQUENCE</scope>
    <source>
        <strain evidence="19">DSM 25145</strain>
    </source>
</reference>
<evidence type="ECO:0000313" key="21">
    <source>
        <dbReference type="Proteomes" id="UP000186385"/>
    </source>
</evidence>
<dbReference type="EMBL" id="MWSK01000005">
    <property type="protein sequence ID" value="OXS77623.1"/>
    <property type="molecule type" value="Genomic_DNA"/>
</dbReference>
<evidence type="ECO:0000256" key="16">
    <source>
        <dbReference type="ARBA" id="ARBA00049902"/>
    </source>
</evidence>
<comment type="similarity">
    <text evidence="3">In the N-terminal section; belongs to the glycosyltransferase 51 family.</text>
</comment>
<name>A0A1N6YGT2_9BACI</name>
<dbReference type="InterPro" id="IPR050396">
    <property type="entry name" value="Glycosyltr_51/Transpeptidase"/>
</dbReference>
<dbReference type="OrthoDB" id="9766909at2"/>
<dbReference type="SUPFAM" id="SSF56601">
    <property type="entry name" value="beta-lactamase/transpeptidase-like"/>
    <property type="match status" value="1"/>
</dbReference>
<dbReference type="Pfam" id="PF00912">
    <property type="entry name" value="Transgly"/>
    <property type="match status" value="1"/>
</dbReference>
<keyword evidence="22" id="KW-1185">Reference proteome</keyword>
<keyword evidence="11" id="KW-0573">Peptidoglycan synthesis</keyword>
<sequence length="645" mass="72966">MRTVLGYVLIILLIPLSVLTFYYADAEAGKVQNFDDYVEERIVINEVDLPQASKIKDTNGDIYVELHQPNRIVVEGEKIPAFLKELFLQSEDQHFYEHSGVDAAAVIRAFMVNAQSDEIEQGASTITQQVARNIYLTQDRTLARKIAEVLYSYQIEKKLEKNEILDLYLNVIYFNNNVYGVEAAAQYYFQTPVDKLSKAQMAFIASIPNNPSLYNPEKHFDNTKTRQERLIDIMAREEFITAEEAEQIKNEPITLNTRSRLDKYPDYSTFVMTEFRQLVSESEGFDQQLLNAEGDARDAIQEKLSNRVNEILASGVIIHTALDPAIQKKAVSAVNNVLGGSSVQGAAAVVGNQTKDVVALSGGKDYDNTQFNRSYQAYRQPGSTIKPLLDYAPYVDTYGASVNDLVSADNFDSSFCPGGEKTCFENYSLKEYGMVTLTEALTKSHNTAAMRLYLRTGKERAFSYLDKFDFDRVLEEERYNLSPALGGFTYGVSPLEMAGAYTSFVKGTYQDPRSIKRVTDFQGNTVLKWPEEEPVRVWSLATTSKMRHMLNSVMVNGTGRKAVFSTSGYIGGKTGTTNDYRDLWFVGLTEGYTAAVWTGKDKYEESWDNIRFMESYAPHQLIWKRIMRLKKSPLVRGFFYAFVSS</sequence>
<dbReference type="Gene3D" id="3.40.710.10">
    <property type="entry name" value="DD-peptidase/beta-lactamase superfamily"/>
    <property type="match status" value="1"/>
</dbReference>
<dbReference type="GO" id="GO:0008360">
    <property type="term" value="P:regulation of cell shape"/>
    <property type="evidence" value="ECO:0007669"/>
    <property type="project" value="UniProtKB-KW"/>
</dbReference>
<organism evidence="20 21">
    <name type="scientific">Domibacillus enclensis</name>
    <dbReference type="NCBI Taxonomy" id="1017273"/>
    <lineage>
        <taxon>Bacteria</taxon>
        <taxon>Bacillati</taxon>
        <taxon>Bacillota</taxon>
        <taxon>Bacilli</taxon>
        <taxon>Bacillales</taxon>
        <taxon>Bacillaceae</taxon>
        <taxon>Domibacillus</taxon>
    </lineage>
</organism>
<comment type="similarity">
    <text evidence="2">In the C-terminal section; belongs to the transpeptidase family.</text>
</comment>
<dbReference type="GO" id="GO:0008658">
    <property type="term" value="F:penicillin binding"/>
    <property type="evidence" value="ECO:0007669"/>
    <property type="project" value="InterPro"/>
</dbReference>
<keyword evidence="12" id="KW-0472">Membrane</keyword>
<evidence type="ECO:0000259" key="17">
    <source>
        <dbReference type="Pfam" id="PF00905"/>
    </source>
</evidence>